<keyword evidence="3" id="KW-1185">Reference proteome</keyword>
<dbReference type="Pfam" id="PF06985">
    <property type="entry name" value="HET"/>
    <property type="match status" value="1"/>
</dbReference>
<evidence type="ECO:0000313" key="3">
    <source>
        <dbReference type="Proteomes" id="UP000799779"/>
    </source>
</evidence>
<dbReference type="EMBL" id="ML977579">
    <property type="protein sequence ID" value="KAF2002122.1"/>
    <property type="molecule type" value="Genomic_DNA"/>
</dbReference>
<dbReference type="PANTHER" id="PTHR33112">
    <property type="entry name" value="DOMAIN PROTEIN, PUTATIVE-RELATED"/>
    <property type="match status" value="1"/>
</dbReference>
<protein>
    <submittedName>
        <fullName evidence="2">HET-domain-containing protein</fullName>
    </submittedName>
</protein>
<reference evidence="2" key="1">
    <citation type="journal article" date="2020" name="Stud. Mycol.">
        <title>101 Dothideomycetes genomes: a test case for predicting lifestyles and emergence of pathogens.</title>
        <authorList>
            <person name="Haridas S."/>
            <person name="Albert R."/>
            <person name="Binder M."/>
            <person name="Bloem J."/>
            <person name="Labutti K."/>
            <person name="Salamov A."/>
            <person name="Andreopoulos B."/>
            <person name="Baker S."/>
            <person name="Barry K."/>
            <person name="Bills G."/>
            <person name="Bluhm B."/>
            <person name="Cannon C."/>
            <person name="Castanera R."/>
            <person name="Culley D."/>
            <person name="Daum C."/>
            <person name="Ezra D."/>
            <person name="Gonzalez J."/>
            <person name="Henrissat B."/>
            <person name="Kuo A."/>
            <person name="Liang C."/>
            <person name="Lipzen A."/>
            <person name="Lutzoni F."/>
            <person name="Magnuson J."/>
            <person name="Mondo S."/>
            <person name="Nolan M."/>
            <person name="Ohm R."/>
            <person name="Pangilinan J."/>
            <person name="Park H.-J."/>
            <person name="Ramirez L."/>
            <person name="Alfaro M."/>
            <person name="Sun H."/>
            <person name="Tritt A."/>
            <person name="Yoshinaga Y."/>
            <person name="Zwiers L.-H."/>
            <person name="Turgeon B."/>
            <person name="Goodwin S."/>
            <person name="Spatafora J."/>
            <person name="Crous P."/>
            <person name="Grigoriev I."/>
        </authorList>
    </citation>
    <scope>NUCLEOTIDE SEQUENCE</scope>
    <source>
        <strain evidence="2">CBS 123094</strain>
    </source>
</reference>
<evidence type="ECO:0000259" key="1">
    <source>
        <dbReference type="Pfam" id="PF06985"/>
    </source>
</evidence>
<dbReference type="InterPro" id="IPR010730">
    <property type="entry name" value="HET"/>
</dbReference>
<dbReference type="AlphaFoldDB" id="A0A6A5WKC1"/>
<gene>
    <name evidence="2" type="ORF">P154DRAFT_618867</name>
</gene>
<organism evidence="2 3">
    <name type="scientific">Amniculicola lignicola CBS 123094</name>
    <dbReference type="NCBI Taxonomy" id="1392246"/>
    <lineage>
        <taxon>Eukaryota</taxon>
        <taxon>Fungi</taxon>
        <taxon>Dikarya</taxon>
        <taxon>Ascomycota</taxon>
        <taxon>Pezizomycotina</taxon>
        <taxon>Dothideomycetes</taxon>
        <taxon>Pleosporomycetidae</taxon>
        <taxon>Pleosporales</taxon>
        <taxon>Amniculicolaceae</taxon>
        <taxon>Amniculicola</taxon>
    </lineage>
</organism>
<dbReference type="PANTHER" id="PTHR33112:SF10">
    <property type="entry name" value="TOL"/>
    <property type="match status" value="1"/>
</dbReference>
<evidence type="ECO:0000313" key="2">
    <source>
        <dbReference type="EMBL" id="KAF2002122.1"/>
    </source>
</evidence>
<dbReference type="Proteomes" id="UP000799779">
    <property type="component" value="Unassembled WGS sequence"/>
</dbReference>
<feature type="domain" description="Heterokaryon incompatibility" evidence="1">
    <location>
        <begin position="154"/>
        <end position="301"/>
    </location>
</feature>
<dbReference type="OrthoDB" id="5362512at2759"/>
<proteinExistence type="predicted"/>
<sequence>MRQSAQQCPLCRMLLTRFHFGDERDSIEETGVGFVTIFQGQELNLIVYYFGQLGDGGWEFLETSASLNFERLSEEQKGSLQNSKGSPSVALQAWTVPVINDSLQRIKGWLASQSPSVSLTKEFPTRLLRLEPGAVFPSVRLVNIKDGNISHAPYATLSHCWGGHQPICLKTGSFSSFTQQIPFESLPRTFGDAVEATLALGLSWLWIDSLCIIQDSEDDWLRESEQMDTVYSQAYVNLAATSSRNSSGGLFPKSGVLKQSCILQTTWTGIESGTIMVYDENSFIREVATSPLNNRGWVFQERVLAPRTIHFTHHQIWWTTNDSLDVYVDSFPTSIQHLLADVQWESRKEAMLPPVLWRVPDETNYSGAWRMYVRGYSKTALTKPSDKLIALAGIAKMFANVYGLQETDYLAGLWRQNLVRELLWAIFIRHSGSRPDLYRAPSWSWASTDGEVWDPSSEELTSETTILQANVCTVNGSFGPVKHGFIVLKGPLVPVELCYHAEGSDAGGIDIFQTVTIHNNSKTTLLGALDVHTDFKQSNRGRFYIGVFHEGKRSGILRCGLLLRRTIERGEFTRVGFVNLNSVISEAWEESISVGHSMLDESESLQYDAESGFHTYRIV</sequence>
<accession>A0A6A5WKC1</accession>
<name>A0A6A5WKC1_9PLEO</name>